<evidence type="ECO:0000313" key="2">
    <source>
        <dbReference type="EMBL" id="QHT75654.1"/>
    </source>
</evidence>
<name>A0A6C0H531_9ZZZZ</name>
<sequence length="444" mass="50016">MATALYPLGMKSYNNNLPQGGYKTWKGTSVFSNPVGITSGNIRPQTNKDYTNDAPQKFGLPRPLKQYRRGITVPLTLTVYDNNKKELINIDYYSNNQVKSSTKGNLVRQMIDNPGQTIIKNNSVNEVNGIIQQNKDCRNCNGIGIVSDWYPINNLTEKPEPNTTSKEFCCNEEYKAKRRAIYANTNIKKNYYQTTYQYLYNRCQTFQQREFNFVRNLGTPETEKEYSKEVLALSKPGSALSLGNTYVANCNPNGEILLGNDIALIENIAKVLYNKSNITNEQYIILKKIIDLPSVVVYLRQILSGNNLIMSLETVDKIVLYATQQGIILTGPTNPKGCKLVEYKPNNPQYAQQGAVSSRTRNLKLNITTIEKNIASTNRLSGSGSGYNYYNFGQEPYTPFIYKTKVPTCNPGLFIKNGNPRICDKQTNDIQQPAVSINQTLPTE</sequence>
<accession>A0A6C0H531</accession>
<evidence type="ECO:0000256" key="1">
    <source>
        <dbReference type="SAM" id="MobiDB-lite"/>
    </source>
</evidence>
<proteinExistence type="predicted"/>
<protein>
    <submittedName>
        <fullName evidence="2">Uncharacterized protein</fullName>
    </submittedName>
</protein>
<dbReference type="EMBL" id="MN739880">
    <property type="protein sequence ID" value="QHT75654.1"/>
    <property type="molecule type" value="Genomic_DNA"/>
</dbReference>
<feature type="region of interest" description="Disordered" evidence="1">
    <location>
        <begin position="37"/>
        <end position="56"/>
    </location>
</feature>
<feature type="compositionally biased region" description="Polar residues" evidence="1">
    <location>
        <begin position="37"/>
        <end position="49"/>
    </location>
</feature>
<dbReference type="AlphaFoldDB" id="A0A6C0H531"/>
<organism evidence="2">
    <name type="scientific">viral metagenome</name>
    <dbReference type="NCBI Taxonomy" id="1070528"/>
    <lineage>
        <taxon>unclassified sequences</taxon>
        <taxon>metagenomes</taxon>
        <taxon>organismal metagenomes</taxon>
    </lineage>
</organism>
<reference evidence="2" key="1">
    <citation type="journal article" date="2020" name="Nature">
        <title>Giant virus diversity and host interactions through global metagenomics.</title>
        <authorList>
            <person name="Schulz F."/>
            <person name="Roux S."/>
            <person name="Paez-Espino D."/>
            <person name="Jungbluth S."/>
            <person name="Walsh D.A."/>
            <person name="Denef V.J."/>
            <person name="McMahon K.D."/>
            <person name="Konstantinidis K.T."/>
            <person name="Eloe-Fadrosh E.A."/>
            <person name="Kyrpides N.C."/>
            <person name="Woyke T."/>
        </authorList>
    </citation>
    <scope>NUCLEOTIDE SEQUENCE</scope>
    <source>
        <strain evidence="2">GVMAG-M-3300023179-71</strain>
    </source>
</reference>